<dbReference type="PANTHER" id="PTHR42850">
    <property type="entry name" value="METALLOPHOSPHOESTERASE"/>
    <property type="match status" value="1"/>
</dbReference>
<accession>A0A1X6YPE4</accession>
<dbReference type="SUPFAM" id="SSF56300">
    <property type="entry name" value="Metallo-dependent phosphatases"/>
    <property type="match status" value="1"/>
</dbReference>
<dbReference type="Proteomes" id="UP000193963">
    <property type="component" value="Unassembled WGS sequence"/>
</dbReference>
<dbReference type="OrthoDB" id="9813918at2"/>
<dbReference type="RefSeq" id="WP_085886961.1">
    <property type="nucleotide sequence ID" value="NZ_FWFN01000002.1"/>
</dbReference>
<dbReference type="EMBL" id="FWFN01000002">
    <property type="protein sequence ID" value="SLN27513.1"/>
    <property type="molecule type" value="Genomic_DNA"/>
</dbReference>
<organism evidence="2 3">
    <name type="scientific">Pseudooceanicola marinus</name>
    <dbReference type="NCBI Taxonomy" id="396013"/>
    <lineage>
        <taxon>Bacteria</taxon>
        <taxon>Pseudomonadati</taxon>
        <taxon>Pseudomonadota</taxon>
        <taxon>Alphaproteobacteria</taxon>
        <taxon>Rhodobacterales</taxon>
        <taxon>Paracoccaceae</taxon>
        <taxon>Pseudooceanicola</taxon>
    </lineage>
</organism>
<dbReference type="PANTHER" id="PTHR42850:SF2">
    <property type="entry name" value="BLL5683 PROTEIN"/>
    <property type="match status" value="1"/>
</dbReference>
<dbReference type="GO" id="GO:0016791">
    <property type="term" value="F:phosphatase activity"/>
    <property type="evidence" value="ECO:0007669"/>
    <property type="project" value="TreeGrafter"/>
</dbReference>
<name>A0A1X6YPE4_9RHOB</name>
<gene>
    <name evidence="2" type="ORF">PSM7751_01061</name>
</gene>
<dbReference type="InterPro" id="IPR029052">
    <property type="entry name" value="Metallo-depent_PP-like"/>
</dbReference>
<dbReference type="Gene3D" id="3.60.21.10">
    <property type="match status" value="1"/>
</dbReference>
<evidence type="ECO:0000259" key="1">
    <source>
        <dbReference type="Pfam" id="PF00149"/>
    </source>
</evidence>
<dbReference type="GO" id="GO:0005737">
    <property type="term" value="C:cytoplasm"/>
    <property type="evidence" value="ECO:0007669"/>
    <property type="project" value="TreeGrafter"/>
</dbReference>
<feature type="domain" description="Calcineurin-like phosphoesterase" evidence="1">
    <location>
        <begin position="17"/>
        <end position="174"/>
    </location>
</feature>
<protein>
    <submittedName>
        <fullName evidence="2">Calcineurin-like phosphoesterase superfamily domain protein</fullName>
    </submittedName>
</protein>
<dbReference type="InterPro" id="IPR004843">
    <property type="entry name" value="Calcineurin-like_PHP"/>
</dbReference>
<evidence type="ECO:0000313" key="3">
    <source>
        <dbReference type="Proteomes" id="UP000193963"/>
    </source>
</evidence>
<dbReference type="CDD" id="cd00838">
    <property type="entry name" value="MPP_superfamily"/>
    <property type="match status" value="1"/>
</dbReference>
<keyword evidence="3" id="KW-1185">Reference proteome</keyword>
<reference evidence="2 3" key="1">
    <citation type="submission" date="2017-03" db="EMBL/GenBank/DDBJ databases">
        <authorList>
            <person name="Afonso C.L."/>
            <person name="Miller P.J."/>
            <person name="Scott M.A."/>
            <person name="Spackman E."/>
            <person name="Goraichik I."/>
            <person name="Dimitrov K.M."/>
            <person name="Suarez D.L."/>
            <person name="Swayne D.E."/>
        </authorList>
    </citation>
    <scope>NUCLEOTIDE SEQUENCE [LARGE SCALE GENOMIC DNA]</scope>
    <source>
        <strain evidence="2 3">CECT 7751</strain>
    </source>
</reference>
<dbReference type="PIRSF" id="PIRSF000883">
    <property type="entry name" value="Pesterase_MJ0912"/>
    <property type="match status" value="1"/>
</dbReference>
<sequence>MTGPLLPLEPRPALPDRFAVLADVHGNSDALRAVLADLRQVLPASAALLVLGDHFSGPLDAAGTAELLLPLDCHALRGNHDRYLLEGPPAALGPSDRIAHAALDAAAFRWLAGLPEGLDFGDVQAWHATPRADDRYWTHVAGEDGQVQLRAPQEMAEEARGTTAPLLICAHTHLPGLWALPTGQLLLNPGSVGCPAYSDTALVPHVVAAGHPLASYALVARRAEGWQVCHRHVPYDSTAMAARARAAGREDWARAVTLGHL</sequence>
<evidence type="ECO:0000313" key="2">
    <source>
        <dbReference type="EMBL" id="SLN27513.1"/>
    </source>
</evidence>
<dbReference type="InterPro" id="IPR050126">
    <property type="entry name" value="Ap4A_hydrolase"/>
</dbReference>
<proteinExistence type="predicted"/>
<dbReference type="Pfam" id="PF00149">
    <property type="entry name" value="Metallophos"/>
    <property type="match status" value="1"/>
</dbReference>
<dbReference type="InterPro" id="IPR011152">
    <property type="entry name" value="Pesterase_MJ0912"/>
</dbReference>
<dbReference type="AlphaFoldDB" id="A0A1X6YPE4"/>